<evidence type="ECO:0008006" key="3">
    <source>
        <dbReference type="Google" id="ProtNLM"/>
    </source>
</evidence>
<dbReference type="PROSITE" id="PS51257">
    <property type="entry name" value="PROKAR_LIPOPROTEIN"/>
    <property type="match status" value="1"/>
</dbReference>
<evidence type="ECO:0000313" key="1">
    <source>
        <dbReference type="EMBL" id="CAE80149.1"/>
    </source>
</evidence>
<accession>Q6MKQ8</accession>
<keyword evidence="2" id="KW-1185">Reference proteome</keyword>
<sequence length="243" mass="26636">MKKHFVFLAILGLSLVGCSYPMEELGLFKTGGLEVKGFSKFQNEKVSFDVVKSTALSTCLECHTSGGRSMNTAEKVLAQKDAILGAINKGSMPPRSAGYKPLTACEKQILETWIDDQVRSRSDVQKVGELSNCGDAEAPVQKPETDLATLELSFENLKKEILGPKCMVCHSTETAKRTILETVADLHKHKLLAATAEESVLYQVTVPGMNKRFMPPQRGNTMLAPLTEAELSYLKRWIEAGAN</sequence>
<dbReference type="AlphaFoldDB" id="Q6MKQ8"/>
<protein>
    <recommendedName>
        <fullName evidence="3">Cytochrome c domain-containing protein</fullName>
    </recommendedName>
</protein>
<dbReference type="GeneID" id="93013253"/>
<dbReference type="KEGG" id="bba:Bd2327"/>
<dbReference type="RefSeq" id="WP_011164751.1">
    <property type="nucleotide sequence ID" value="NC_005363.1"/>
</dbReference>
<proteinExistence type="predicted"/>
<dbReference type="Proteomes" id="UP000008080">
    <property type="component" value="Chromosome"/>
</dbReference>
<dbReference type="HOGENOM" id="CLU_1243320_0_0_7"/>
<gene>
    <name evidence="1" type="ordered locus">Bd2327</name>
</gene>
<dbReference type="STRING" id="264462.Bd2327"/>
<evidence type="ECO:0000313" key="2">
    <source>
        <dbReference type="Proteomes" id="UP000008080"/>
    </source>
</evidence>
<organism evidence="1 2">
    <name type="scientific">Bdellovibrio bacteriovorus (strain ATCC 15356 / DSM 50701 / NCIMB 9529 / HD100)</name>
    <dbReference type="NCBI Taxonomy" id="264462"/>
    <lineage>
        <taxon>Bacteria</taxon>
        <taxon>Pseudomonadati</taxon>
        <taxon>Bdellovibrionota</taxon>
        <taxon>Bdellovibrionia</taxon>
        <taxon>Bdellovibrionales</taxon>
        <taxon>Pseudobdellovibrionaceae</taxon>
        <taxon>Bdellovibrio</taxon>
    </lineage>
</organism>
<name>Q6MKQ8_BDEBA</name>
<dbReference type="EMBL" id="BX842652">
    <property type="protein sequence ID" value="CAE80149.1"/>
    <property type="molecule type" value="Genomic_DNA"/>
</dbReference>
<reference evidence="1 2" key="1">
    <citation type="journal article" date="2004" name="Science">
        <title>A predator unmasked: life cycle of Bdellovibrio bacteriovorus from a genomic perspective.</title>
        <authorList>
            <person name="Rendulic S."/>
            <person name="Jagtap P."/>
            <person name="Rosinus A."/>
            <person name="Eppinger M."/>
            <person name="Baar C."/>
            <person name="Lanz C."/>
            <person name="Keller H."/>
            <person name="Lambert C."/>
            <person name="Evans K.J."/>
            <person name="Goesmann A."/>
            <person name="Meyer F."/>
            <person name="Sockett R.E."/>
            <person name="Schuster S.C."/>
        </authorList>
    </citation>
    <scope>NUCLEOTIDE SEQUENCE [LARGE SCALE GENOMIC DNA]</scope>
    <source>
        <strain evidence="2">ATCC 15356 / DSM 50701 / NCIMB 9529 / HD100</strain>
    </source>
</reference>